<dbReference type="AlphaFoldDB" id="A0A0N7KBH3"/>
<dbReference type="KEGG" id="ebh:BSEPE_1024"/>
<evidence type="ECO:0000259" key="1">
    <source>
        <dbReference type="SMART" id="SM01321"/>
    </source>
</evidence>
<gene>
    <name evidence="2" type="ORF">BSEPE_1024</name>
</gene>
<sequence length="215" mass="25454">MGIWWEIMSIRKVELVNKEYYHVFNRGVERRDIFIDSEDLQFFFNGLLIFNKVDTSPFTQSPEKFVDIVAYCLLPNHFHLLLRQVSDEGISRFMQKLCTSYAKFFNKKYKRNGSLFQGRFKANHLNGEYALPTLASYVNLNYKHHKIDRQTRMVKSSIFEYLDMEMGRRICSENEINNILNEVGGLEEYKKYATNASISFADNKNINLENEDFSF</sequence>
<dbReference type="GO" id="GO:0003677">
    <property type="term" value="F:DNA binding"/>
    <property type="evidence" value="ECO:0007669"/>
    <property type="project" value="InterPro"/>
</dbReference>
<dbReference type="Pfam" id="PF01797">
    <property type="entry name" value="Y1_Tnp"/>
    <property type="match status" value="1"/>
</dbReference>
<reference evidence="2 3" key="2">
    <citation type="journal article" date="2016" name="ISME J.">
        <title>Heterogeneous composition of key metabolic gene clusters in a vent mussel symbiont population.</title>
        <authorList>
            <person name="Ikuta T."/>
            <person name="Takaki Y."/>
            <person name="Nagai Y."/>
            <person name="Shimamura S."/>
            <person name="Tsuda M."/>
            <person name="Kawagucci S."/>
            <person name="Aoki Y."/>
            <person name="Inoue K."/>
            <person name="Teruya M."/>
            <person name="Satou K."/>
            <person name="Teruya K."/>
            <person name="Shimoji M."/>
            <person name="Tamotsu H."/>
            <person name="Hirano T."/>
            <person name="Maruyama T."/>
            <person name="Yoshida T."/>
        </authorList>
    </citation>
    <scope>NUCLEOTIDE SEQUENCE [LARGE SCALE GENOMIC DNA]</scope>
    <source>
        <strain evidence="2 3">Myojin Knoll</strain>
    </source>
</reference>
<dbReference type="STRING" id="1303921.BSEPE_1024"/>
<organism evidence="2 3">
    <name type="scientific">endosymbiont of Bathymodiolus septemdierum str. Myojin knoll</name>
    <dbReference type="NCBI Taxonomy" id="1303921"/>
    <lineage>
        <taxon>Bacteria</taxon>
        <taxon>Pseudomonadati</taxon>
        <taxon>Pseudomonadota</taxon>
        <taxon>Gammaproteobacteria</taxon>
        <taxon>sulfur-oxidizing symbionts</taxon>
    </lineage>
</organism>
<dbReference type="EMBL" id="AP013042">
    <property type="protein sequence ID" value="BAS68015.1"/>
    <property type="molecule type" value="Genomic_DNA"/>
</dbReference>
<proteinExistence type="predicted"/>
<dbReference type="InterPro" id="IPR002686">
    <property type="entry name" value="Transposase_17"/>
</dbReference>
<dbReference type="SUPFAM" id="SSF143422">
    <property type="entry name" value="Transposase IS200-like"/>
    <property type="match status" value="1"/>
</dbReference>
<evidence type="ECO:0000313" key="2">
    <source>
        <dbReference type="EMBL" id="BAS68015.1"/>
    </source>
</evidence>
<dbReference type="SMART" id="SM01321">
    <property type="entry name" value="Y1_Tnp"/>
    <property type="match status" value="1"/>
</dbReference>
<dbReference type="GO" id="GO:0004803">
    <property type="term" value="F:transposase activity"/>
    <property type="evidence" value="ECO:0007669"/>
    <property type="project" value="InterPro"/>
</dbReference>
<dbReference type="Proteomes" id="UP000067399">
    <property type="component" value="Chromosome"/>
</dbReference>
<dbReference type="Gene3D" id="3.30.70.1290">
    <property type="entry name" value="Transposase IS200-like"/>
    <property type="match status" value="1"/>
</dbReference>
<accession>A0A0N7KBH3</accession>
<dbReference type="PANTHER" id="PTHR34322">
    <property type="entry name" value="TRANSPOSASE, Y1_TNP DOMAIN-CONTAINING"/>
    <property type="match status" value="1"/>
</dbReference>
<evidence type="ECO:0000313" key="3">
    <source>
        <dbReference type="Proteomes" id="UP000067399"/>
    </source>
</evidence>
<protein>
    <submittedName>
        <fullName evidence="2">Transposase</fullName>
    </submittedName>
</protein>
<feature type="domain" description="Transposase IS200-like" evidence="1">
    <location>
        <begin position="16"/>
        <end position="141"/>
    </location>
</feature>
<name>A0A0N7KBH3_9GAMM</name>
<reference evidence="2 3" key="1">
    <citation type="journal article" date="2000" name="Mar. Ecol. Prog. Ser.">
        <title>Phylogenetic characterization of endosymbionts in three hydrothermal vent mussels: influence on host distributions.</title>
        <authorList>
            <person name="Fujiwara Y."/>
            <person name="Takai K."/>
            <person name="Uematsu K."/>
            <person name="Tsuchida S."/>
            <person name="Hunt J.C."/>
            <person name="Hashimoto J."/>
        </authorList>
    </citation>
    <scope>NUCLEOTIDE SEQUENCE [LARGE SCALE GENOMIC DNA]</scope>
    <source>
        <strain evidence="2 3">Myojin Knoll</strain>
    </source>
</reference>
<dbReference type="GO" id="GO:0006313">
    <property type="term" value="P:DNA transposition"/>
    <property type="evidence" value="ECO:0007669"/>
    <property type="project" value="InterPro"/>
</dbReference>
<dbReference type="InterPro" id="IPR036515">
    <property type="entry name" value="Transposase_17_sf"/>
</dbReference>
<keyword evidence="3" id="KW-1185">Reference proteome</keyword>
<dbReference type="OrthoDB" id="9814067at2"/>
<dbReference type="PANTHER" id="PTHR34322:SF2">
    <property type="entry name" value="TRANSPOSASE IS200-LIKE DOMAIN-CONTAINING PROTEIN"/>
    <property type="match status" value="1"/>
</dbReference>